<dbReference type="EMBL" id="JYDO01000092">
    <property type="protein sequence ID" value="KRZ71671.1"/>
    <property type="molecule type" value="Genomic_DNA"/>
</dbReference>
<dbReference type="Proteomes" id="UP000054843">
    <property type="component" value="Unassembled WGS sequence"/>
</dbReference>
<protein>
    <submittedName>
        <fullName evidence="1">Uncharacterized protein</fullName>
    </submittedName>
</protein>
<reference evidence="1 2" key="1">
    <citation type="submission" date="2015-01" db="EMBL/GenBank/DDBJ databases">
        <title>Evolution of Trichinella species and genotypes.</title>
        <authorList>
            <person name="Korhonen P.K."/>
            <person name="Edoardo P."/>
            <person name="Giuseppe L.R."/>
            <person name="Gasser R.B."/>
        </authorList>
    </citation>
    <scope>NUCLEOTIDE SEQUENCE [LARGE SCALE GENOMIC DNA]</scope>
    <source>
        <strain evidence="1">ISS1980</strain>
    </source>
</reference>
<name>A0A0V1MIS6_9BILA</name>
<dbReference type="AlphaFoldDB" id="A0A0V1MIS6"/>
<accession>A0A0V1MIS6</accession>
<proteinExistence type="predicted"/>
<evidence type="ECO:0000313" key="2">
    <source>
        <dbReference type="Proteomes" id="UP000054843"/>
    </source>
</evidence>
<keyword evidence="2" id="KW-1185">Reference proteome</keyword>
<comment type="caution">
    <text evidence="1">The sequence shown here is derived from an EMBL/GenBank/DDBJ whole genome shotgun (WGS) entry which is preliminary data.</text>
</comment>
<gene>
    <name evidence="1" type="ORF">T10_3131</name>
</gene>
<evidence type="ECO:0000313" key="1">
    <source>
        <dbReference type="EMBL" id="KRZ71671.1"/>
    </source>
</evidence>
<organism evidence="1 2">
    <name type="scientific">Trichinella papuae</name>
    <dbReference type="NCBI Taxonomy" id="268474"/>
    <lineage>
        <taxon>Eukaryota</taxon>
        <taxon>Metazoa</taxon>
        <taxon>Ecdysozoa</taxon>
        <taxon>Nematoda</taxon>
        <taxon>Enoplea</taxon>
        <taxon>Dorylaimia</taxon>
        <taxon>Trichinellida</taxon>
        <taxon>Trichinellidae</taxon>
        <taxon>Trichinella</taxon>
    </lineage>
</organism>
<sequence length="130" mass="15253">MHRDSLTLYRFASFSFSAAAQKSALCRSIYGLITNNEISIFQLLIRLHKRDCLRRFLLATIERHDAFLVQLTEILEACLSGIEGWEIFQLWDSFTRNFHLGLLCWAMWKRLVGRCVFYVECSDEHSFSAH</sequence>